<sequence>MQVKQIIKEKYDLLTKSEKKVANIILSSPDQVAHGTMNDIKGLAKVGDATIIRFCQKLGYSGFSDLKIDVAKEDYFEQENSVSINSFFEKSAEKITKTLEYTKKLLQQEVLEKAIELVSDSKNIYIFGVGTSGNTGQDLEAMFLRIGIQAKSVSDPHFQAQIASLLHEDDLVIGISLSGKTKDIYDSLSIAHTKHAKIISLTNYLLSPIAQQSDLVLQTATDEFFDGASLSGKISQLYICELLVKGFEKRHEEGSLTNRESVIRAIMNKSME</sequence>
<reference evidence="6 7" key="1">
    <citation type="submission" date="2014-12" db="EMBL/GenBank/DDBJ databases">
        <title>Draft genome sequences of 10 type strains of Lactococcus.</title>
        <authorList>
            <person name="Sun Z."/>
            <person name="Zhong Z."/>
            <person name="Liu W."/>
            <person name="Zhang W."/>
            <person name="Zhang H."/>
        </authorList>
    </citation>
    <scope>NUCLEOTIDE SEQUENCE [LARGE SCALE GENOMIC DNA]</scope>
    <source>
        <strain evidence="6 7">JCM 16395</strain>
    </source>
</reference>
<dbReference type="AlphaFoldDB" id="A0A2A5RKY8"/>
<evidence type="ECO:0000256" key="2">
    <source>
        <dbReference type="ARBA" id="ARBA00023125"/>
    </source>
</evidence>
<dbReference type="PROSITE" id="PS51464">
    <property type="entry name" value="SIS"/>
    <property type="match status" value="1"/>
</dbReference>
<keyword evidence="2" id="KW-0238">DNA-binding</keyword>
<keyword evidence="1" id="KW-0805">Transcription regulation</keyword>
<dbReference type="STRING" id="1291764.GCA_001311235_01895"/>
<dbReference type="GO" id="GO:0097367">
    <property type="term" value="F:carbohydrate derivative binding"/>
    <property type="evidence" value="ECO:0007669"/>
    <property type="project" value="InterPro"/>
</dbReference>
<accession>A0A2A5RKY8</accession>
<dbReference type="GO" id="GO:0003677">
    <property type="term" value="F:DNA binding"/>
    <property type="evidence" value="ECO:0007669"/>
    <property type="project" value="UniProtKB-KW"/>
</dbReference>
<dbReference type="PROSITE" id="PS51071">
    <property type="entry name" value="HTH_RPIR"/>
    <property type="match status" value="1"/>
</dbReference>
<feature type="domain" description="SIS" evidence="5">
    <location>
        <begin position="114"/>
        <end position="253"/>
    </location>
</feature>
<dbReference type="InterPro" id="IPR009057">
    <property type="entry name" value="Homeodomain-like_sf"/>
</dbReference>
<dbReference type="Gene3D" id="1.10.10.10">
    <property type="entry name" value="Winged helix-like DNA-binding domain superfamily/Winged helix DNA-binding domain"/>
    <property type="match status" value="1"/>
</dbReference>
<dbReference type="Proteomes" id="UP000218181">
    <property type="component" value="Unassembled WGS sequence"/>
</dbReference>
<dbReference type="GO" id="GO:0003700">
    <property type="term" value="F:DNA-binding transcription factor activity"/>
    <property type="evidence" value="ECO:0007669"/>
    <property type="project" value="InterPro"/>
</dbReference>
<dbReference type="RefSeq" id="WP_096818179.1">
    <property type="nucleotide sequence ID" value="NZ_JXJU01000006.1"/>
</dbReference>
<evidence type="ECO:0000256" key="1">
    <source>
        <dbReference type="ARBA" id="ARBA00023015"/>
    </source>
</evidence>
<keyword evidence="3" id="KW-0804">Transcription</keyword>
<dbReference type="PANTHER" id="PTHR30514">
    <property type="entry name" value="GLUCOKINASE"/>
    <property type="match status" value="1"/>
</dbReference>
<evidence type="ECO:0000313" key="6">
    <source>
        <dbReference type="EMBL" id="PCR99842.1"/>
    </source>
</evidence>
<organism evidence="6 7">
    <name type="scientific">Lactococcus fujiensis JCM 16395</name>
    <dbReference type="NCBI Taxonomy" id="1291764"/>
    <lineage>
        <taxon>Bacteria</taxon>
        <taxon>Bacillati</taxon>
        <taxon>Bacillota</taxon>
        <taxon>Bacilli</taxon>
        <taxon>Lactobacillales</taxon>
        <taxon>Streptococcaceae</taxon>
        <taxon>Lactococcus</taxon>
    </lineage>
</organism>
<dbReference type="InterPro" id="IPR001347">
    <property type="entry name" value="SIS_dom"/>
</dbReference>
<dbReference type="PANTHER" id="PTHR30514:SF1">
    <property type="entry name" value="HTH-TYPE TRANSCRIPTIONAL REGULATOR HEXR-RELATED"/>
    <property type="match status" value="1"/>
</dbReference>
<dbReference type="Pfam" id="PF01380">
    <property type="entry name" value="SIS"/>
    <property type="match status" value="1"/>
</dbReference>
<evidence type="ECO:0000259" key="4">
    <source>
        <dbReference type="PROSITE" id="PS51071"/>
    </source>
</evidence>
<dbReference type="InterPro" id="IPR035472">
    <property type="entry name" value="RpiR-like_SIS"/>
</dbReference>
<dbReference type="Gene3D" id="3.40.50.10490">
    <property type="entry name" value="Glucose-6-phosphate isomerase like protein, domain 1"/>
    <property type="match status" value="1"/>
</dbReference>
<dbReference type="CDD" id="cd05013">
    <property type="entry name" value="SIS_RpiR"/>
    <property type="match status" value="1"/>
</dbReference>
<feature type="domain" description="HTH rpiR-type" evidence="4">
    <location>
        <begin position="1"/>
        <end position="77"/>
    </location>
</feature>
<comment type="caution">
    <text evidence="6">The sequence shown here is derived from an EMBL/GenBank/DDBJ whole genome shotgun (WGS) entry which is preliminary data.</text>
</comment>
<dbReference type="EMBL" id="JXJU01000006">
    <property type="protein sequence ID" value="PCR99842.1"/>
    <property type="molecule type" value="Genomic_DNA"/>
</dbReference>
<dbReference type="SUPFAM" id="SSF46689">
    <property type="entry name" value="Homeodomain-like"/>
    <property type="match status" value="1"/>
</dbReference>
<proteinExistence type="predicted"/>
<name>A0A2A5RKY8_9LACT</name>
<gene>
    <name evidence="6" type="ORF">RT41_GL001648</name>
</gene>
<dbReference type="GO" id="GO:1901135">
    <property type="term" value="P:carbohydrate derivative metabolic process"/>
    <property type="evidence" value="ECO:0007669"/>
    <property type="project" value="InterPro"/>
</dbReference>
<dbReference type="InterPro" id="IPR047640">
    <property type="entry name" value="RpiR-like"/>
</dbReference>
<dbReference type="InterPro" id="IPR036388">
    <property type="entry name" value="WH-like_DNA-bd_sf"/>
</dbReference>
<evidence type="ECO:0000259" key="5">
    <source>
        <dbReference type="PROSITE" id="PS51464"/>
    </source>
</evidence>
<dbReference type="OrthoDB" id="1648815at2"/>
<dbReference type="SUPFAM" id="SSF53697">
    <property type="entry name" value="SIS domain"/>
    <property type="match status" value="1"/>
</dbReference>
<dbReference type="InterPro" id="IPR046348">
    <property type="entry name" value="SIS_dom_sf"/>
</dbReference>
<evidence type="ECO:0000256" key="3">
    <source>
        <dbReference type="ARBA" id="ARBA00023163"/>
    </source>
</evidence>
<evidence type="ECO:0000313" key="7">
    <source>
        <dbReference type="Proteomes" id="UP000218181"/>
    </source>
</evidence>
<protein>
    <submittedName>
        <fullName evidence="6">Transcriptional regulator</fullName>
    </submittedName>
</protein>
<keyword evidence="7" id="KW-1185">Reference proteome</keyword>
<dbReference type="InterPro" id="IPR000281">
    <property type="entry name" value="HTH_RpiR"/>
</dbReference>
<dbReference type="Pfam" id="PF01418">
    <property type="entry name" value="HTH_6"/>
    <property type="match status" value="1"/>
</dbReference>